<dbReference type="InterPro" id="IPR003715">
    <property type="entry name" value="Poly_export_N"/>
</dbReference>
<keyword evidence="2" id="KW-1133">Transmembrane helix</keyword>
<dbReference type="PANTHER" id="PTHR33619">
    <property type="entry name" value="POLYSACCHARIDE EXPORT PROTEIN GFCE-RELATED"/>
    <property type="match status" value="1"/>
</dbReference>
<evidence type="ECO:0000259" key="4">
    <source>
        <dbReference type="Pfam" id="PF10531"/>
    </source>
</evidence>
<gene>
    <name evidence="5" type="ORF">Q0590_20300</name>
</gene>
<keyword evidence="2" id="KW-0812">Transmembrane</keyword>
<evidence type="ECO:0000259" key="3">
    <source>
        <dbReference type="Pfam" id="PF02563"/>
    </source>
</evidence>
<dbReference type="Gene3D" id="3.10.560.10">
    <property type="entry name" value="Outer membrane lipoprotein wza domain like"/>
    <property type="match status" value="1"/>
</dbReference>
<sequence>MSKKKLTYFQSNKFSKNSPTLIENKRPEYKIQPNDILSIRVVSNLDNTTPNIFNLDAVAAGGGINPAANFYVTGYSVDEQGFITIPTIGRLKVTNQTVSQVSTLVQQNVDKYLNNATVVIKLVSFKVSVLGDVRSPGYYYVYNEQVTLPEVLALAGDLTQNGSRKNIKLIRQNPNGLEVVLLDLTDPNIIKSPYYYLLPNDVVYIQPMKAAISRSNLAPLGTFFGAVSAVILVLNYFNPNR</sequence>
<dbReference type="InterPro" id="IPR019554">
    <property type="entry name" value="Soluble_ligand-bd"/>
</dbReference>
<comment type="caution">
    <text evidence="5">The sequence shown here is derived from an EMBL/GenBank/DDBJ whole genome shotgun (WGS) entry which is preliminary data.</text>
</comment>
<evidence type="ECO:0000256" key="1">
    <source>
        <dbReference type="ARBA" id="ARBA00022729"/>
    </source>
</evidence>
<keyword evidence="6" id="KW-1185">Reference proteome</keyword>
<accession>A0ABT8RD52</accession>
<evidence type="ECO:0000313" key="6">
    <source>
        <dbReference type="Proteomes" id="UP001168528"/>
    </source>
</evidence>
<evidence type="ECO:0000313" key="5">
    <source>
        <dbReference type="EMBL" id="MDO1448630.1"/>
    </source>
</evidence>
<evidence type="ECO:0000256" key="2">
    <source>
        <dbReference type="SAM" id="Phobius"/>
    </source>
</evidence>
<keyword evidence="2" id="KW-0472">Membrane</keyword>
<dbReference type="Pfam" id="PF10531">
    <property type="entry name" value="SLBB"/>
    <property type="match status" value="1"/>
</dbReference>
<name>A0ABT8RD52_9BACT</name>
<dbReference type="PANTHER" id="PTHR33619:SF3">
    <property type="entry name" value="POLYSACCHARIDE EXPORT PROTEIN GFCE-RELATED"/>
    <property type="match status" value="1"/>
</dbReference>
<keyword evidence="1" id="KW-0732">Signal</keyword>
<feature type="transmembrane region" description="Helical" evidence="2">
    <location>
        <begin position="217"/>
        <end position="237"/>
    </location>
</feature>
<dbReference type="InterPro" id="IPR049712">
    <property type="entry name" value="Poly_export"/>
</dbReference>
<organism evidence="5 6">
    <name type="scientific">Rhodocytophaga aerolata</name>
    <dbReference type="NCBI Taxonomy" id="455078"/>
    <lineage>
        <taxon>Bacteria</taxon>
        <taxon>Pseudomonadati</taxon>
        <taxon>Bacteroidota</taxon>
        <taxon>Cytophagia</taxon>
        <taxon>Cytophagales</taxon>
        <taxon>Rhodocytophagaceae</taxon>
        <taxon>Rhodocytophaga</taxon>
    </lineage>
</organism>
<dbReference type="EMBL" id="JAUKPO010000013">
    <property type="protein sequence ID" value="MDO1448630.1"/>
    <property type="molecule type" value="Genomic_DNA"/>
</dbReference>
<proteinExistence type="predicted"/>
<feature type="domain" description="Soluble ligand binding" evidence="4">
    <location>
        <begin position="126"/>
        <end position="176"/>
    </location>
</feature>
<reference evidence="5" key="1">
    <citation type="submission" date="2023-07" db="EMBL/GenBank/DDBJ databases">
        <title>The genome sequence of Rhodocytophaga aerolata KACC 12507.</title>
        <authorList>
            <person name="Zhang X."/>
        </authorList>
    </citation>
    <scope>NUCLEOTIDE SEQUENCE</scope>
    <source>
        <strain evidence="5">KACC 12507</strain>
    </source>
</reference>
<dbReference type="Proteomes" id="UP001168528">
    <property type="component" value="Unassembled WGS sequence"/>
</dbReference>
<protein>
    <submittedName>
        <fullName evidence="5">Polysaccharide biosynthesis/export family protein</fullName>
    </submittedName>
</protein>
<feature type="domain" description="Polysaccharide export protein N-terminal" evidence="3">
    <location>
        <begin position="24"/>
        <end position="122"/>
    </location>
</feature>
<dbReference type="Pfam" id="PF02563">
    <property type="entry name" value="Poly_export"/>
    <property type="match status" value="1"/>
</dbReference>